<reference evidence="1" key="1">
    <citation type="journal article" date="2014" name="Front. Microbiol.">
        <title>High frequency of phylogenetically diverse reductive dehalogenase-homologous genes in deep subseafloor sedimentary metagenomes.</title>
        <authorList>
            <person name="Kawai M."/>
            <person name="Futagami T."/>
            <person name="Toyoda A."/>
            <person name="Takaki Y."/>
            <person name="Nishi S."/>
            <person name="Hori S."/>
            <person name="Arai W."/>
            <person name="Tsubouchi T."/>
            <person name="Morono Y."/>
            <person name="Uchiyama I."/>
            <person name="Ito T."/>
            <person name="Fujiyama A."/>
            <person name="Inagaki F."/>
            <person name="Takami H."/>
        </authorList>
    </citation>
    <scope>NUCLEOTIDE SEQUENCE</scope>
    <source>
        <strain evidence="1">Expedition CK06-06</strain>
    </source>
</reference>
<dbReference type="EMBL" id="BARW01011582">
    <property type="protein sequence ID" value="GAI74448.1"/>
    <property type="molecule type" value="Genomic_DNA"/>
</dbReference>
<name>X1R1P1_9ZZZZ</name>
<organism evidence="1">
    <name type="scientific">marine sediment metagenome</name>
    <dbReference type="NCBI Taxonomy" id="412755"/>
    <lineage>
        <taxon>unclassified sequences</taxon>
        <taxon>metagenomes</taxon>
        <taxon>ecological metagenomes</taxon>
    </lineage>
</organism>
<gene>
    <name evidence="1" type="ORF">S12H4_22270</name>
</gene>
<sequence>MEKPNKISKDTGVKAALKLSSGDDLMLNDSMNDIGLSYGLKKAIALGNCATSQVTVTSNSNKSKIIGSNNYLMNSLIILNTNI</sequence>
<accession>X1R1P1</accession>
<evidence type="ECO:0000313" key="1">
    <source>
        <dbReference type="EMBL" id="GAI74448.1"/>
    </source>
</evidence>
<proteinExistence type="predicted"/>
<dbReference type="AlphaFoldDB" id="X1R1P1"/>
<protein>
    <submittedName>
        <fullName evidence="1">Uncharacterized protein</fullName>
    </submittedName>
</protein>
<comment type="caution">
    <text evidence="1">The sequence shown here is derived from an EMBL/GenBank/DDBJ whole genome shotgun (WGS) entry which is preliminary data.</text>
</comment>